<gene>
    <name evidence="1" type="ORF">UFOPK3278_00770</name>
</gene>
<name>A0A6J7BRW3_9ZZZZ</name>
<organism evidence="1">
    <name type="scientific">freshwater metagenome</name>
    <dbReference type="NCBI Taxonomy" id="449393"/>
    <lineage>
        <taxon>unclassified sequences</taxon>
        <taxon>metagenomes</taxon>
        <taxon>ecological metagenomes</taxon>
    </lineage>
</organism>
<dbReference type="EMBL" id="CAFBIX010000026">
    <property type="protein sequence ID" value="CAB4848282.1"/>
    <property type="molecule type" value="Genomic_DNA"/>
</dbReference>
<proteinExistence type="predicted"/>
<reference evidence="1" key="1">
    <citation type="submission" date="2020-05" db="EMBL/GenBank/DDBJ databases">
        <authorList>
            <person name="Chiriac C."/>
            <person name="Salcher M."/>
            <person name="Ghai R."/>
            <person name="Kavagutti S V."/>
        </authorList>
    </citation>
    <scope>NUCLEOTIDE SEQUENCE</scope>
</reference>
<protein>
    <submittedName>
        <fullName evidence="1">Unannotated protein</fullName>
    </submittedName>
</protein>
<evidence type="ECO:0000313" key="1">
    <source>
        <dbReference type="EMBL" id="CAB4848282.1"/>
    </source>
</evidence>
<accession>A0A6J7BRW3</accession>
<dbReference type="AlphaFoldDB" id="A0A6J7BRW3"/>
<sequence length="194" mass="19667">MAITLDGTSGITAPAIVTLTTPLSIANGGIGATSFAAAGIPTAASATTFTAKQTFNGSTTTLASVFINGLETTTISATAAASTIQYDVTTQSVLYYTTSASGNFTMNFRGNSTNSLDSLMSTGQSITVVFLCTTGATAYYNNAVTVDGSSVTPKYQGGTAWSAGNASSVDAYSYTIVKTGSATFTIFASQTQFK</sequence>